<evidence type="ECO:0000256" key="4">
    <source>
        <dbReference type="ARBA" id="ARBA00022723"/>
    </source>
</evidence>
<evidence type="ECO:0000256" key="7">
    <source>
        <dbReference type="ARBA" id="ARBA00023601"/>
    </source>
</evidence>
<keyword evidence="12" id="KW-1185">Reference proteome</keyword>
<dbReference type="PROSITE" id="PS51918">
    <property type="entry name" value="RADICAL_SAM"/>
    <property type="match status" value="1"/>
</dbReference>
<keyword evidence="3" id="KW-0949">S-adenosyl-L-methionine</keyword>
<dbReference type="GO" id="GO:0051539">
    <property type="term" value="F:4 iron, 4 sulfur cluster binding"/>
    <property type="evidence" value="ECO:0007669"/>
    <property type="project" value="UniProtKB-KW"/>
</dbReference>
<dbReference type="Gene3D" id="3.20.20.70">
    <property type="entry name" value="Aldolase class I"/>
    <property type="match status" value="1"/>
</dbReference>
<dbReference type="KEGG" id="fsc:FSU_3280"/>
<reference evidence="11" key="2">
    <citation type="submission" date="2010-08" db="EMBL/GenBank/DDBJ databases">
        <title>Complete sequence of Fibrobacter succinogenes subsp. succinogenes S85.</title>
        <authorList>
            <person name="Durkin A.S."/>
            <person name="Nelson K.E."/>
            <person name="Morrison M."/>
            <person name="Forsberg C.W."/>
            <person name="Wilson D.B."/>
            <person name="Russell J.B."/>
            <person name="Cann I.K.O."/>
            <person name="Mackie R.I."/>
            <person name="White B.A."/>
        </authorList>
    </citation>
    <scope>NUCLEOTIDE SEQUENCE [LARGE SCALE GENOMIC DNA]</scope>
    <source>
        <strain evidence="11">ATCC 19169 / S85</strain>
    </source>
</reference>
<evidence type="ECO:0000256" key="3">
    <source>
        <dbReference type="ARBA" id="ARBA00022691"/>
    </source>
</evidence>
<evidence type="ECO:0000256" key="2">
    <source>
        <dbReference type="ARBA" id="ARBA00022485"/>
    </source>
</evidence>
<dbReference type="eggNOG" id="COG0641">
    <property type="taxonomic scope" value="Bacteria"/>
</dbReference>
<dbReference type="SFLD" id="SFLDS00029">
    <property type="entry name" value="Radical_SAM"/>
    <property type="match status" value="1"/>
</dbReference>
<accession>C9RN42</accession>
<dbReference type="PANTHER" id="PTHR43273">
    <property type="entry name" value="ANAEROBIC SULFATASE-MATURATING ENZYME HOMOLOG ASLB-RELATED"/>
    <property type="match status" value="1"/>
</dbReference>
<keyword evidence="5" id="KW-0408">Iron</keyword>
<feature type="domain" description="Radical SAM core" evidence="8">
    <location>
        <begin position="1"/>
        <end position="226"/>
    </location>
</feature>
<keyword evidence="6" id="KW-0411">Iron-sulfur</keyword>
<dbReference type="InterPro" id="IPR058240">
    <property type="entry name" value="rSAM_sf"/>
</dbReference>
<dbReference type="InterPro" id="IPR000385">
    <property type="entry name" value="MoaA_NifB_PqqE_Fe-S-bd_CS"/>
</dbReference>
<reference evidence="9 12" key="1">
    <citation type="submission" date="2009-10" db="EMBL/GenBank/DDBJ databases">
        <title>Complete sequence of Fibrobacter succinogenes subsp. succinogenes S85.</title>
        <authorList>
            <consortium name="US DOE Joint Genome Institute"/>
            <person name="Lucas S."/>
            <person name="Copeland A."/>
            <person name="Lapidus A."/>
            <person name="Glavina del Rio T."/>
            <person name="Tice H."/>
            <person name="Bruce D."/>
            <person name="Goodwin L."/>
            <person name="Pitluck S."/>
            <person name="Chertkov O."/>
            <person name="Detter J.C."/>
            <person name="Han C."/>
            <person name="Tapia R."/>
            <person name="Larimer F."/>
            <person name="Land M."/>
            <person name="Hauser L."/>
            <person name="Kyrpides N."/>
            <person name="Mikhailova N."/>
            <person name="Weimer P.J."/>
            <person name="Stevenson D.M."/>
            <person name="Boyum J."/>
            <person name="Brumm P.I."/>
            <person name="Mead D."/>
        </authorList>
    </citation>
    <scope>NUCLEOTIDE SEQUENCE [LARGE SCALE GENOMIC DNA]</scope>
    <source>
        <strain evidence="12">ATCC 19169 / S85</strain>
        <strain evidence="9">S85</strain>
    </source>
</reference>
<keyword evidence="2" id="KW-0004">4Fe-4S</keyword>
<evidence type="ECO:0000256" key="1">
    <source>
        <dbReference type="ARBA" id="ARBA00001966"/>
    </source>
</evidence>
<name>C9RN42_FIBSS</name>
<dbReference type="Proteomes" id="UP000000517">
    <property type="component" value="Chromosome"/>
</dbReference>
<dbReference type="OrthoDB" id="9782387at2"/>
<sequence length="362" mass="41647">MNLVLCLTEQCNLRCTYCYYKESQADRKTVMDDATLEQAIKIALDRTIFFRQSYLNITFFGGEPLLRRDAIYKGVEFAKAIVDDAMDKGKISKNFKLQFAVNTNATLFDDEFFDFCEREKFRIYLSLDGPEHHHDIARRTVNNTGSFKAIEKHIPRFVKLGAVALSTVTRAHVSTLFESVKWLHEQGFQSLTTSVDFDGKWSGEDFDKLALQYQKMADYWRECREKGDKFFLGTIHDKVKIRLINSRYRLYSCHVYNGAIGVATNGNMFPCTRFITSNPNTHYVQGNVFTGFDEAACDKIRVFLDNDKKECEGCDIRYRCCAHECACTSYYTTGTIEGVSPEVCTHERMLAEICDTLLEKMA</sequence>
<dbReference type="SFLD" id="SFLDG01067">
    <property type="entry name" value="SPASM/twitch_domain_containing"/>
    <property type="match status" value="1"/>
</dbReference>
<dbReference type="SFLD" id="SFLDG01384">
    <property type="entry name" value="thioether_bond_formation_requi"/>
    <property type="match status" value="1"/>
</dbReference>
<dbReference type="STRING" id="59374.FSU_3280"/>
<dbReference type="GO" id="GO:0046872">
    <property type="term" value="F:metal ion binding"/>
    <property type="evidence" value="ECO:0007669"/>
    <property type="project" value="UniProtKB-KW"/>
</dbReference>
<evidence type="ECO:0000313" key="9">
    <source>
        <dbReference type="EMBL" id="ACX76294.1"/>
    </source>
</evidence>
<keyword evidence="4" id="KW-0479">Metal-binding</keyword>
<comment type="similarity">
    <text evidence="7">Belongs to the radical SAM superfamily. Anaerobic sulfatase-maturating enzyme family.</text>
</comment>
<evidence type="ECO:0000313" key="11">
    <source>
        <dbReference type="Proteomes" id="UP000000517"/>
    </source>
</evidence>
<dbReference type="EMBL" id="CP001792">
    <property type="protein sequence ID" value="ACX76294.1"/>
    <property type="molecule type" value="Genomic_DNA"/>
</dbReference>
<dbReference type="PANTHER" id="PTHR43273:SF3">
    <property type="entry name" value="ANAEROBIC SULFATASE-MATURATING ENZYME HOMOLOG ASLB-RELATED"/>
    <property type="match status" value="1"/>
</dbReference>
<protein>
    <submittedName>
        <fullName evidence="10">Radical SAM domain protein</fullName>
    </submittedName>
</protein>
<proteinExistence type="inferred from homology"/>
<dbReference type="HOGENOM" id="CLU_009273_3_0_0"/>
<dbReference type="RefSeq" id="WP_014547305.1">
    <property type="nucleotide sequence ID" value="NC_013410.1"/>
</dbReference>
<dbReference type="InterPro" id="IPR013785">
    <property type="entry name" value="Aldolase_TIM"/>
</dbReference>
<dbReference type="EMBL" id="CP002158">
    <property type="protein sequence ID" value="ADL25122.1"/>
    <property type="molecule type" value="Genomic_DNA"/>
</dbReference>
<evidence type="ECO:0000259" key="8">
    <source>
        <dbReference type="PROSITE" id="PS51918"/>
    </source>
</evidence>
<reference evidence="10" key="3">
    <citation type="submission" date="2010-08" db="EMBL/GenBank/DDBJ databases">
        <authorList>
            <person name="Durkin A.S."/>
            <person name="Nelson K.E."/>
            <person name="Morrison M."/>
            <person name="Forsberg C.W."/>
            <person name="Wilson D.B."/>
            <person name="Russell J.B."/>
            <person name="Cann I.K.O."/>
            <person name="Mackie R.I."/>
            <person name="White B.A."/>
        </authorList>
    </citation>
    <scope>NUCLEOTIDE SEQUENCE</scope>
    <source>
        <strain evidence="10">S85</strain>
    </source>
</reference>
<dbReference type="GO" id="GO:0016491">
    <property type="term" value="F:oxidoreductase activity"/>
    <property type="evidence" value="ECO:0007669"/>
    <property type="project" value="InterPro"/>
</dbReference>
<dbReference type="Proteomes" id="UP000001497">
    <property type="component" value="Chromosome"/>
</dbReference>
<dbReference type="InterPro" id="IPR007197">
    <property type="entry name" value="rSAM"/>
</dbReference>
<dbReference type="Pfam" id="PF04055">
    <property type="entry name" value="Radical_SAM"/>
    <property type="match status" value="1"/>
</dbReference>
<evidence type="ECO:0000256" key="6">
    <source>
        <dbReference type="ARBA" id="ARBA00023014"/>
    </source>
</evidence>
<evidence type="ECO:0000256" key="5">
    <source>
        <dbReference type="ARBA" id="ARBA00023004"/>
    </source>
</evidence>
<evidence type="ECO:0000313" key="12">
    <source>
        <dbReference type="Proteomes" id="UP000001497"/>
    </source>
</evidence>
<organism evidence="10 11">
    <name type="scientific">Fibrobacter succinogenes (strain ATCC 19169 / S85)</name>
    <dbReference type="NCBI Taxonomy" id="59374"/>
    <lineage>
        <taxon>Bacteria</taxon>
        <taxon>Pseudomonadati</taxon>
        <taxon>Fibrobacterota</taxon>
        <taxon>Fibrobacteria</taxon>
        <taxon>Fibrobacterales</taxon>
        <taxon>Fibrobacteraceae</taxon>
        <taxon>Fibrobacter</taxon>
    </lineage>
</organism>
<dbReference type="InterPro" id="IPR023867">
    <property type="entry name" value="Sulphatase_maturase_rSAM"/>
</dbReference>
<gene>
    <name evidence="9" type="ordered locus">Fisuc_2711</name>
    <name evidence="10" type="ordered locus">FSU_3280</name>
</gene>
<dbReference type="AlphaFoldDB" id="C9RN42"/>
<dbReference type="PROSITE" id="PS01305">
    <property type="entry name" value="MOAA_NIFB_PQQE"/>
    <property type="match status" value="1"/>
</dbReference>
<dbReference type="CDD" id="cd01335">
    <property type="entry name" value="Radical_SAM"/>
    <property type="match status" value="1"/>
</dbReference>
<dbReference type="SUPFAM" id="SSF102114">
    <property type="entry name" value="Radical SAM enzymes"/>
    <property type="match status" value="1"/>
</dbReference>
<dbReference type="KEGG" id="fsu:Fisuc_2711"/>
<dbReference type="SFLD" id="SFLDG01386">
    <property type="entry name" value="main_SPASM_domain-containing"/>
    <property type="match status" value="1"/>
</dbReference>
<evidence type="ECO:0000313" key="10">
    <source>
        <dbReference type="EMBL" id="ADL25122.1"/>
    </source>
</evidence>
<comment type="cofactor">
    <cofactor evidence="1">
        <name>[4Fe-4S] cluster</name>
        <dbReference type="ChEBI" id="CHEBI:49883"/>
    </cofactor>
</comment>